<dbReference type="Gene3D" id="3.40.630.40">
    <property type="entry name" value="Zn-dependent exopeptidases"/>
    <property type="match status" value="1"/>
</dbReference>
<feature type="domain" description="MurNAc-LAA" evidence="3">
    <location>
        <begin position="241"/>
        <end position="387"/>
    </location>
</feature>
<dbReference type="InterPro" id="IPR021731">
    <property type="entry name" value="AMIN_dom"/>
</dbReference>
<dbReference type="CDD" id="cd02696">
    <property type="entry name" value="MurNAc-LAA"/>
    <property type="match status" value="1"/>
</dbReference>
<dbReference type="SMART" id="SM00646">
    <property type="entry name" value="Ami_3"/>
    <property type="match status" value="1"/>
</dbReference>
<evidence type="ECO:0000256" key="1">
    <source>
        <dbReference type="ARBA" id="ARBA00022801"/>
    </source>
</evidence>
<organism evidence="4 5">
    <name type="scientific">Aerophobetes bacterium</name>
    <dbReference type="NCBI Taxonomy" id="2030807"/>
    <lineage>
        <taxon>Bacteria</taxon>
        <taxon>Candidatus Aerophobota</taxon>
    </lineage>
</organism>
<dbReference type="GO" id="GO:0009253">
    <property type="term" value="P:peptidoglycan catabolic process"/>
    <property type="evidence" value="ECO:0007669"/>
    <property type="project" value="InterPro"/>
</dbReference>
<dbReference type="InterPro" id="IPR002508">
    <property type="entry name" value="MurNAc-LAA_cat"/>
</dbReference>
<feature type="chain" id="PRO_5024850431" description="MurNAc-LAA domain-containing protein" evidence="2">
    <location>
        <begin position="27"/>
        <end position="399"/>
    </location>
</feature>
<sequence>MVFQKIKKTMLVVFATLGFLSPISQAYQDYSIGRIRAISNPYSTSIFIEVAKNTGYVARELIDPPRIMLNLYPAKLSPPFREIIINDEFVKRIRLARDSMNVVKAVVDLKTAEYNFNIFSQPVLSRVVIHISPPKKDIVAQLLTKEENSKDKFTYTELSSSELLPFSNKTIPEKKNGIYRIVIDPGHGGKDPGAIGPSGVKEKDVTLAIARRLAKLLRENLDVQVFLTRDTDKFISLDRRTEIANLLGGDLFVSIHANAAWDSKVKGIETFYNSQYVYGEGAEEVATRENAAFSSEVKVKNIIWDLIQNQYRSESRQLAEIVQNKLVATCSTLNRGVKSARFYVLRGINMPAILVEAGFISNPWEEQKLKTPTFQDKIALGIYKGLASYIKSFNRKVGG</sequence>
<evidence type="ECO:0000313" key="4">
    <source>
        <dbReference type="EMBL" id="RLE11627.1"/>
    </source>
</evidence>
<dbReference type="AlphaFoldDB" id="A0A662DAT6"/>
<comment type="caution">
    <text evidence="4">The sequence shown here is derived from an EMBL/GenBank/DDBJ whole genome shotgun (WGS) entry which is preliminary data.</text>
</comment>
<accession>A0A662DAT6</accession>
<dbReference type="Pfam" id="PF01520">
    <property type="entry name" value="Amidase_3"/>
    <property type="match status" value="1"/>
</dbReference>
<dbReference type="PANTHER" id="PTHR30404:SF0">
    <property type="entry name" value="N-ACETYLMURAMOYL-L-ALANINE AMIDASE AMIC"/>
    <property type="match status" value="1"/>
</dbReference>
<keyword evidence="1" id="KW-0378">Hydrolase</keyword>
<dbReference type="InterPro" id="IPR050695">
    <property type="entry name" value="N-acetylmuramoyl_amidase_3"/>
</dbReference>
<dbReference type="GO" id="GO:0030288">
    <property type="term" value="C:outer membrane-bounded periplasmic space"/>
    <property type="evidence" value="ECO:0007669"/>
    <property type="project" value="TreeGrafter"/>
</dbReference>
<dbReference type="Proteomes" id="UP000267654">
    <property type="component" value="Unassembled WGS sequence"/>
</dbReference>
<keyword evidence="2" id="KW-0732">Signal</keyword>
<gene>
    <name evidence="4" type="ORF">DRI96_05880</name>
</gene>
<evidence type="ECO:0000256" key="2">
    <source>
        <dbReference type="SAM" id="SignalP"/>
    </source>
</evidence>
<name>A0A662DAT6_UNCAE</name>
<dbReference type="GO" id="GO:0008745">
    <property type="term" value="F:N-acetylmuramoyl-L-alanine amidase activity"/>
    <property type="evidence" value="ECO:0007669"/>
    <property type="project" value="InterPro"/>
</dbReference>
<proteinExistence type="predicted"/>
<protein>
    <recommendedName>
        <fullName evidence="3">MurNAc-LAA domain-containing protein</fullName>
    </recommendedName>
</protein>
<evidence type="ECO:0000313" key="5">
    <source>
        <dbReference type="Proteomes" id="UP000267654"/>
    </source>
</evidence>
<dbReference type="PANTHER" id="PTHR30404">
    <property type="entry name" value="N-ACETYLMURAMOYL-L-ALANINE AMIDASE"/>
    <property type="match status" value="1"/>
</dbReference>
<dbReference type="FunFam" id="3.40.630.40:FF:000005">
    <property type="entry name" value="N-acetylmuramoyl-L-alanine amidase (AmiA)"/>
    <property type="match status" value="1"/>
</dbReference>
<dbReference type="Gene3D" id="2.60.40.3500">
    <property type="match status" value="1"/>
</dbReference>
<dbReference type="Pfam" id="PF11741">
    <property type="entry name" value="AMIN"/>
    <property type="match status" value="1"/>
</dbReference>
<dbReference type="SUPFAM" id="SSF53187">
    <property type="entry name" value="Zn-dependent exopeptidases"/>
    <property type="match status" value="1"/>
</dbReference>
<evidence type="ECO:0000259" key="3">
    <source>
        <dbReference type="SMART" id="SM00646"/>
    </source>
</evidence>
<reference evidence="4 5" key="1">
    <citation type="submission" date="2018-06" db="EMBL/GenBank/DDBJ databases">
        <title>Extensive metabolic versatility and redundancy in microbially diverse, dynamic hydrothermal sediments.</title>
        <authorList>
            <person name="Dombrowski N."/>
            <person name="Teske A."/>
            <person name="Baker B.J."/>
        </authorList>
    </citation>
    <scope>NUCLEOTIDE SEQUENCE [LARGE SCALE GENOMIC DNA]</scope>
    <source>
        <strain evidence="4">B19_G9</strain>
    </source>
</reference>
<dbReference type="EMBL" id="QMQB01000227">
    <property type="protein sequence ID" value="RLE11627.1"/>
    <property type="molecule type" value="Genomic_DNA"/>
</dbReference>
<feature type="signal peptide" evidence="2">
    <location>
        <begin position="1"/>
        <end position="26"/>
    </location>
</feature>